<accession>A0AAW0IWR5</accession>
<name>A0AAW0IWR5_QUESU</name>
<feature type="repeat" description="PPR" evidence="2">
    <location>
        <begin position="132"/>
        <end position="166"/>
    </location>
</feature>
<dbReference type="Pfam" id="PF01535">
    <property type="entry name" value="PPR"/>
    <property type="match status" value="1"/>
</dbReference>
<evidence type="ECO:0000313" key="4">
    <source>
        <dbReference type="Proteomes" id="UP000237347"/>
    </source>
</evidence>
<comment type="caution">
    <text evidence="3">The sequence shown here is derived from an EMBL/GenBank/DDBJ whole genome shotgun (WGS) entry which is preliminary data.</text>
</comment>
<keyword evidence="4" id="KW-1185">Reference proteome</keyword>
<proteinExistence type="predicted"/>
<keyword evidence="1" id="KW-0677">Repeat</keyword>
<evidence type="ECO:0000313" key="3">
    <source>
        <dbReference type="EMBL" id="KAK7818767.1"/>
    </source>
</evidence>
<dbReference type="InterPro" id="IPR046960">
    <property type="entry name" value="PPR_At4g14850-like_plant"/>
</dbReference>
<organism evidence="3 4">
    <name type="scientific">Quercus suber</name>
    <name type="common">Cork oak</name>
    <dbReference type="NCBI Taxonomy" id="58331"/>
    <lineage>
        <taxon>Eukaryota</taxon>
        <taxon>Viridiplantae</taxon>
        <taxon>Streptophyta</taxon>
        <taxon>Embryophyta</taxon>
        <taxon>Tracheophyta</taxon>
        <taxon>Spermatophyta</taxon>
        <taxon>Magnoliopsida</taxon>
        <taxon>eudicotyledons</taxon>
        <taxon>Gunneridae</taxon>
        <taxon>Pentapetalae</taxon>
        <taxon>rosids</taxon>
        <taxon>fabids</taxon>
        <taxon>Fagales</taxon>
        <taxon>Fagaceae</taxon>
        <taxon>Quercus</taxon>
    </lineage>
</organism>
<dbReference type="GO" id="GO:0009451">
    <property type="term" value="P:RNA modification"/>
    <property type="evidence" value="ECO:0007669"/>
    <property type="project" value="InterPro"/>
</dbReference>
<dbReference type="AlphaFoldDB" id="A0AAW0IWR5"/>
<protein>
    <submittedName>
        <fullName evidence="3">Pentatricopeptide repeat-containing protein</fullName>
    </submittedName>
</protein>
<reference evidence="3 4" key="1">
    <citation type="journal article" date="2018" name="Sci. Data">
        <title>The draft genome sequence of cork oak.</title>
        <authorList>
            <person name="Ramos A.M."/>
            <person name="Usie A."/>
            <person name="Barbosa P."/>
            <person name="Barros P.M."/>
            <person name="Capote T."/>
            <person name="Chaves I."/>
            <person name="Simoes F."/>
            <person name="Abreu I."/>
            <person name="Carrasquinho I."/>
            <person name="Faro C."/>
            <person name="Guimaraes J.B."/>
            <person name="Mendonca D."/>
            <person name="Nobrega F."/>
            <person name="Rodrigues L."/>
            <person name="Saibo N.J.M."/>
            <person name="Varela M.C."/>
            <person name="Egas C."/>
            <person name="Matos J."/>
            <person name="Miguel C.M."/>
            <person name="Oliveira M.M."/>
            <person name="Ricardo C.P."/>
            <person name="Goncalves S."/>
        </authorList>
    </citation>
    <scope>NUCLEOTIDE SEQUENCE [LARGE SCALE GENOMIC DNA]</scope>
    <source>
        <strain evidence="4">cv. HL8</strain>
    </source>
</reference>
<evidence type="ECO:0000256" key="2">
    <source>
        <dbReference type="PROSITE-ProRule" id="PRU00708"/>
    </source>
</evidence>
<sequence>MAGVSPDCFTFPYLLKACCGLLALEMGWQNSLVAMYAKCSQIRHARMVFDGLYDRTIVTWTSIISGYAQNGEPIEALRIFSQMRQSNVKPDWIALMGLEYEPDLLISLTAMYAKCGQVTVARSFFNQMKLPNLILWNAMISGYAKNGYAEEAVGLFHEMIGKNISVDSITVRSAILACAQVGSLELARWMDDYIMRSEYRDDVFVNTALID</sequence>
<feature type="non-terminal residue" evidence="3">
    <location>
        <position position="211"/>
    </location>
</feature>
<dbReference type="PANTHER" id="PTHR24015">
    <property type="entry name" value="OS07G0578800 PROTEIN-RELATED"/>
    <property type="match status" value="1"/>
</dbReference>
<dbReference type="Pfam" id="PF13041">
    <property type="entry name" value="PPR_2"/>
    <property type="match status" value="2"/>
</dbReference>
<gene>
    <name evidence="3" type="primary">PCMP-H43_2</name>
    <name evidence="3" type="ORF">CFP56_040972</name>
</gene>
<dbReference type="InterPro" id="IPR002885">
    <property type="entry name" value="PPR_rpt"/>
</dbReference>
<dbReference type="InterPro" id="IPR011990">
    <property type="entry name" value="TPR-like_helical_dom_sf"/>
</dbReference>
<dbReference type="PROSITE" id="PS51375">
    <property type="entry name" value="PPR"/>
    <property type="match status" value="2"/>
</dbReference>
<dbReference type="Gene3D" id="1.25.40.10">
    <property type="entry name" value="Tetratricopeptide repeat domain"/>
    <property type="match status" value="2"/>
</dbReference>
<dbReference type="GO" id="GO:0003723">
    <property type="term" value="F:RNA binding"/>
    <property type="evidence" value="ECO:0007669"/>
    <property type="project" value="InterPro"/>
</dbReference>
<evidence type="ECO:0000256" key="1">
    <source>
        <dbReference type="ARBA" id="ARBA00022737"/>
    </source>
</evidence>
<dbReference type="FunFam" id="1.25.40.10:FF:000309">
    <property type="entry name" value="Pentatricopeptide repeat-containing protein, chloroplastic"/>
    <property type="match status" value="1"/>
</dbReference>
<dbReference type="EMBL" id="PKMF04000812">
    <property type="protein sequence ID" value="KAK7818767.1"/>
    <property type="molecule type" value="Genomic_DNA"/>
</dbReference>
<dbReference type="PANTHER" id="PTHR24015:SF548">
    <property type="entry name" value="OS08G0340900 PROTEIN"/>
    <property type="match status" value="1"/>
</dbReference>
<dbReference type="Proteomes" id="UP000237347">
    <property type="component" value="Unassembled WGS sequence"/>
</dbReference>
<dbReference type="NCBIfam" id="TIGR00756">
    <property type="entry name" value="PPR"/>
    <property type="match status" value="2"/>
</dbReference>
<feature type="repeat" description="PPR" evidence="2">
    <location>
        <begin position="56"/>
        <end position="90"/>
    </location>
</feature>